<sequence length="174" mass="19725">MQSRLETTASRAYSAAGSQAPVSKICIWISLLRDEFTGEPSLGSQLSTKAYQSQCCIHRRSELCRCQRHALAGEQRNGTRGQEREQTKDDKEYFRDHKASPLSEIEVADTRKPITRATDTKHSGGDVIGWKPVQLLTAEETLLRASEIWKENAMRGIPELPHSRRLSEPRGEWF</sequence>
<dbReference type="AlphaFoldDB" id="A0A6A3C340"/>
<keyword evidence="3" id="KW-1185">Reference proteome</keyword>
<dbReference type="EMBL" id="VEPZ02000534">
    <property type="protein sequence ID" value="KAE8723204.1"/>
    <property type="molecule type" value="Genomic_DNA"/>
</dbReference>
<organism evidence="2 3">
    <name type="scientific">Hibiscus syriacus</name>
    <name type="common">Rose of Sharon</name>
    <dbReference type="NCBI Taxonomy" id="106335"/>
    <lineage>
        <taxon>Eukaryota</taxon>
        <taxon>Viridiplantae</taxon>
        <taxon>Streptophyta</taxon>
        <taxon>Embryophyta</taxon>
        <taxon>Tracheophyta</taxon>
        <taxon>Spermatophyta</taxon>
        <taxon>Magnoliopsida</taxon>
        <taxon>eudicotyledons</taxon>
        <taxon>Gunneridae</taxon>
        <taxon>Pentapetalae</taxon>
        <taxon>rosids</taxon>
        <taxon>malvids</taxon>
        <taxon>Malvales</taxon>
        <taxon>Malvaceae</taxon>
        <taxon>Malvoideae</taxon>
        <taxon>Hibiscus</taxon>
    </lineage>
</organism>
<evidence type="ECO:0000313" key="2">
    <source>
        <dbReference type="EMBL" id="KAE8723204.1"/>
    </source>
</evidence>
<accession>A0A6A3C340</accession>
<name>A0A6A3C340_HIBSY</name>
<feature type="region of interest" description="Disordered" evidence="1">
    <location>
        <begin position="73"/>
        <end position="96"/>
    </location>
</feature>
<proteinExistence type="predicted"/>
<comment type="caution">
    <text evidence="2">The sequence shown here is derived from an EMBL/GenBank/DDBJ whole genome shotgun (WGS) entry which is preliminary data.</text>
</comment>
<dbReference type="Proteomes" id="UP000436088">
    <property type="component" value="Unassembled WGS sequence"/>
</dbReference>
<gene>
    <name evidence="2" type="ORF">F3Y22_tig00012523pilonHSYRG00010</name>
</gene>
<evidence type="ECO:0000313" key="3">
    <source>
        <dbReference type="Proteomes" id="UP000436088"/>
    </source>
</evidence>
<dbReference type="PANTHER" id="PTHR35985">
    <property type="entry name" value="OS07G0675200 PROTEIN"/>
    <property type="match status" value="1"/>
</dbReference>
<reference evidence="2" key="1">
    <citation type="submission" date="2019-09" db="EMBL/GenBank/DDBJ databases">
        <title>Draft genome information of white flower Hibiscus syriacus.</title>
        <authorList>
            <person name="Kim Y.-M."/>
        </authorList>
    </citation>
    <scope>NUCLEOTIDE SEQUENCE [LARGE SCALE GENOMIC DNA]</scope>
    <source>
        <strain evidence="2">YM2019G1</strain>
    </source>
</reference>
<feature type="compositionally biased region" description="Basic and acidic residues" evidence="1">
    <location>
        <begin position="81"/>
        <end position="96"/>
    </location>
</feature>
<dbReference type="PANTHER" id="PTHR35985:SF1">
    <property type="entry name" value="OS07G0675200 PROTEIN"/>
    <property type="match status" value="1"/>
</dbReference>
<evidence type="ECO:0000256" key="1">
    <source>
        <dbReference type="SAM" id="MobiDB-lite"/>
    </source>
</evidence>
<protein>
    <submittedName>
        <fullName evidence="2">GATA transcription factor 16-like isoform X1</fullName>
    </submittedName>
</protein>